<name>A0A811XW09_NYCPR</name>
<dbReference type="AlphaFoldDB" id="A0A811XW09"/>
<dbReference type="GO" id="GO:0015141">
    <property type="term" value="F:succinate transmembrane transporter activity"/>
    <property type="evidence" value="ECO:0007669"/>
    <property type="project" value="TreeGrafter"/>
</dbReference>
<dbReference type="GO" id="GO:0015139">
    <property type="term" value="F:alpha-ketoglutarate transmembrane transporter activity"/>
    <property type="evidence" value="ECO:0007669"/>
    <property type="project" value="TreeGrafter"/>
</dbReference>
<evidence type="ECO:0000256" key="1">
    <source>
        <dbReference type="ARBA" id="ARBA00004141"/>
    </source>
</evidence>
<feature type="region of interest" description="Disordered" evidence="9">
    <location>
        <begin position="165"/>
        <end position="211"/>
    </location>
</feature>
<dbReference type="GO" id="GO:0071285">
    <property type="term" value="P:cellular response to lithium ion"/>
    <property type="evidence" value="ECO:0007669"/>
    <property type="project" value="TreeGrafter"/>
</dbReference>
<feature type="transmembrane region" description="Helical" evidence="10">
    <location>
        <begin position="377"/>
        <end position="395"/>
    </location>
</feature>
<evidence type="ECO:0000313" key="12">
    <source>
        <dbReference type="Proteomes" id="UP000645828"/>
    </source>
</evidence>
<keyword evidence="6" id="KW-0915">Sodium</keyword>
<dbReference type="GO" id="GO:0015138">
    <property type="term" value="F:fumarate transmembrane transporter activity"/>
    <property type="evidence" value="ECO:0007669"/>
    <property type="project" value="TreeGrafter"/>
</dbReference>
<dbReference type="InterPro" id="IPR001898">
    <property type="entry name" value="SLC13A/DASS"/>
</dbReference>
<keyword evidence="8" id="KW-0406">Ion transport</keyword>
<dbReference type="PANTHER" id="PTHR10283:SF82">
    <property type="entry name" value="SOLUTE CARRIER FAMILY 13 MEMBER 2"/>
    <property type="match status" value="1"/>
</dbReference>
<gene>
    <name evidence="11" type="ORF">NYPRO_LOCUS886</name>
</gene>
<keyword evidence="3" id="KW-0813">Transport</keyword>
<feature type="transmembrane region" description="Helical" evidence="10">
    <location>
        <begin position="591"/>
        <end position="613"/>
    </location>
</feature>
<comment type="subcellular location">
    <subcellularLocation>
        <location evidence="1">Membrane</location>
        <topology evidence="1">Multi-pass membrane protein</topology>
    </subcellularLocation>
</comment>
<evidence type="ECO:0000313" key="11">
    <source>
        <dbReference type="EMBL" id="CAD7667576.1"/>
    </source>
</evidence>
<comment type="similarity">
    <text evidence="2">Belongs to the SLC13A/DASS transporter (TC 2.A.47) family. NADC subfamily.</text>
</comment>
<evidence type="ECO:0000256" key="5">
    <source>
        <dbReference type="ARBA" id="ARBA00022989"/>
    </source>
</evidence>
<dbReference type="EMBL" id="CAJHUB010000649">
    <property type="protein sequence ID" value="CAD7667576.1"/>
    <property type="molecule type" value="Genomic_DNA"/>
</dbReference>
<feature type="transmembrane region" description="Helical" evidence="10">
    <location>
        <begin position="87"/>
        <end position="105"/>
    </location>
</feature>
<keyword evidence="5 10" id="KW-1133">Transmembrane helix</keyword>
<evidence type="ECO:0000256" key="2">
    <source>
        <dbReference type="ARBA" id="ARBA00006772"/>
    </source>
</evidence>
<evidence type="ECO:0000256" key="3">
    <source>
        <dbReference type="ARBA" id="ARBA00022448"/>
    </source>
</evidence>
<keyword evidence="7 10" id="KW-0472">Membrane</keyword>
<feature type="transmembrane region" description="Helical" evidence="10">
    <location>
        <begin position="557"/>
        <end position="579"/>
    </location>
</feature>
<dbReference type="PROSITE" id="PS01271">
    <property type="entry name" value="NA_SULFATE"/>
    <property type="match status" value="1"/>
</dbReference>
<evidence type="ECO:0000256" key="6">
    <source>
        <dbReference type="ARBA" id="ARBA00023053"/>
    </source>
</evidence>
<dbReference type="PANTHER" id="PTHR10283">
    <property type="entry name" value="SOLUTE CARRIER FAMILY 13 MEMBER"/>
    <property type="match status" value="1"/>
</dbReference>
<dbReference type="CDD" id="cd01115">
    <property type="entry name" value="SLC13_permease"/>
    <property type="match status" value="1"/>
</dbReference>
<feature type="compositionally biased region" description="Basic and acidic residues" evidence="9">
    <location>
        <begin position="185"/>
        <end position="196"/>
    </location>
</feature>
<keyword evidence="4 10" id="KW-0812">Transmembrane</keyword>
<evidence type="ECO:0000256" key="10">
    <source>
        <dbReference type="SAM" id="Phobius"/>
    </source>
</evidence>
<keyword evidence="12" id="KW-1185">Reference proteome</keyword>
<dbReference type="InterPro" id="IPR031312">
    <property type="entry name" value="Na/sul_symport_CS"/>
</dbReference>
<feature type="transmembrane region" description="Helical" evidence="10">
    <location>
        <begin position="117"/>
        <end position="139"/>
    </location>
</feature>
<organism evidence="11 12">
    <name type="scientific">Nyctereutes procyonoides</name>
    <name type="common">Raccoon dog</name>
    <name type="synonym">Canis procyonoides</name>
    <dbReference type="NCBI Taxonomy" id="34880"/>
    <lineage>
        <taxon>Eukaryota</taxon>
        <taxon>Metazoa</taxon>
        <taxon>Chordata</taxon>
        <taxon>Craniata</taxon>
        <taxon>Vertebrata</taxon>
        <taxon>Euteleostomi</taxon>
        <taxon>Mammalia</taxon>
        <taxon>Eutheria</taxon>
        <taxon>Laurasiatheria</taxon>
        <taxon>Carnivora</taxon>
        <taxon>Caniformia</taxon>
        <taxon>Canidae</taxon>
        <taxon>Nyctereutes</taxon>
    </lineage>
</organism>
<comment type="caution">
    <text evidence="11">The sequence shown here is derived from an EMBL/GenBank/DDBJ whole genome shotgun (WGS) entry which is preliminary data.</text>
</comment>
<feature type="transmembrane region" description="Helical" evidence="10">
    <location>
        <begin position="532"/>
        <end position="551"/>
    </location>
</feature>
<feature type="transmembrane region" description="Helical" evidence="10">
    <location>
        <begin position="415"/>
        <end position="434"/>
    </location>
</feature>
<feature type="transmembrane region" description="Helical" evidence="10">
    <location>
        <begin position="43"/>
        <end position="67"/>
    </location>
</feature>
<evidence type="ECO:0000256" key="7">
    <source>
        <dbReference type="ARBA" id="ARBA00023136"/>
    </source>
</evidence>
<evidence type="ECO:0000256" key="9">
    <source>
        <dbReference type="SAM" id="MobiDB-lite"/>
    </source>
</evidence>
<dbReference type="Proteomes" id="UP000645828">
    <property type="component" value="Unassembled WGS sequence"/>
</dbReference>
<accession>A0A811XW09</accession>
<dbReference type="GO" id="GO:0017153">
    <property type="term" value="F:sodium:dicarboxylate symporter activity"/>
    <property type="evidence" value="ECO:0007669"/>
    <property type="project" value="TreeGrafter"/>
</dbReference>
<dbReference type="GO" id="GO:0005886">
    <property type="term" value="C:plasma membrane"/>
    <property type="evidence" value="ECO:0007669"/>
    <property type="project" value="TreeGrafter"/>
</dbReference>
<dbReference type="Pfam" id="PF00939">
    <property type="entry name" value="Na_sulph_symp"/>
    <property type="match status" value="1"/>
</dbReference>
<protein>
    <submittedName>
        <fullName evidence="11">(raccoon dog) hypothetical protein</fullName>
    </submittedName>
</protein>
<sequence>MATCWQGLWAYRSYLIVLLLPILLLPLPIFIPTKEAYCAYSIILMALFWCTEALPLPVTALFPIILYPMMGIMDASEVCIEYFKDSNILFVGGLLMAIAVEHWNLHKRIALRVLLIIGVRPALLLLGFMLVTAFLSMWISNTATTAMMVPIAHAVLEQLHNTSKDVEEGSDNPTFELQEGSPQKDVTKLGEKDEARPCPAPTPNSWGGSEVMSMTRDGHLGAFGERKGRHVVTNLFWFVQGYNGQAHPALPASSESTVWQKREQLRFSQGMSLCVCYSASIGGIATLTGTTPNLVLQGQVNALFPKNGNVVNFASWFGFAFPTMAILLLLSWLWLQILFLGFNFRKNFGFGGQAKERERAAFHVIQTEHKQLGPMTFAEKAVSVLFIILVVLWFTREPGFFLGWGNLAFPDKDGNSMASDGTVAIFIGIILFLVPSKIPGLTQDPNKPGRLKAPPALLNWKTVNEKMPWNIVLLLGGGFALAKGSEKSGLSGWLGDKLTPLQNVPSPAIAFILCLLIATFTECTSNVATTTLFLPILASMAQAICLHPLYVMLPCTLAASLAFMLPVATPPNAIVFSFGGLKVSDMARTGFLLNIIGVLVITLAINSWSFPIFNLHTFPSWAYSNTTTNCMAIQMNITTTPSP</sequence>
<feature type="transmembrane region" description="Helical" evidence="10">
    <location>
        <begin position="12"/>
        <end position="31"/>
    </location>
</feature>
<evidence type="ECO:0000256" key="4">
    <source>
        <dbReference type="ARBA" id="ARBA00022692"/>
    </source>
</evidence>
<keyword evidence="8" id="KW-0739">Sodium transport</keyword>
<reference evidence="11" key="1">
    <citation type="submission" date="2020-12" db="EMBL/GenBank/DDBJ databases">
        <authorList>
            <consortium name="Molecular Ecology Group"/>
        </authorList>
    </citation>
    <scope>NUCLEOTIDE SEQUENCE</scope>
    <source>
        <strain evidence="11">TBG_1078</strain>
    </source>
</reference>
<feature type="transmembrane region" description="Helical" evidence="10">
    <location>
        <begin position="313"/>
        <end position="335"/>
    </location>
</feature>
<evidence type="ECO:0000256" key="8">
    <source>
        <dbReference type="ARBA" id="ARBA00023201"/>
    </source>
</evidence>
<proteinExistence type="inferred from homology"/>